<dbReference type="GO" id="GO:0016787">
    <property type="term" value="F:hydrolase activity"/>
    <property type="evidence" value="ECO:0007669"/>
    <property type="project" value="UniProtKB-KW"/>
</dbReference>
<keyword evidence="1" id="KW-0456">Lyase</keyword>
<dbReference type="RefSeq" id="WP_066650428.1">
    <property type="nucleotide sequence ID" value="NZ_VWXL01000077.1"/>
</dbReference>
<comment type="caution">
    <text evidence="3">The sequence shown here is derived from an EMBL/GenBank/DDBJ whole genome shotgun (WGS) entry which is preliminary data.</text>
</comment>
<reference evidence="3 4" key="1">
    <citation type="submission" date="2019-09" db="EMBL/GenBank/DDBJ databases">
        <title>Genome sequence of Clostridium sp. EA1.</title>
        <authorList>
            <person name="Poehlein A."/>
            <person name="Bengelsdorf F.R."/>
            <person name="Daniel R."/>
        </authorList>
    </citation>
    <scope>NUCLEOTIDE SEQUENCE [LARGE SCALE GENOMIC DNA]</scope>
    <source>
        <strain evidence="3 4">EA1</strain>
    </source>
</reference>
<dbReference type="PANTHER" id="PTHR21240">
    <property type="entry name" value="2-AMINO-3-CARBOXYLMUCONATE-6-SEMIALDEHYDE DECARBOXYLASE"/>
    <property type="match status" value="1"/>
</dbReference>
<feature type="domain" description="Amidohydrolase-related" evidence="2">
    <location>
        <begin position="3"/>
        <end position="279"/>
    </location>
</feature>
<dbReference type="InterPro" id="IPR032465">
    <property type="entry name" value="ACMSD"/>
</dbReference>
<dbReference type="Gene3D" id="3.20.20.140">
    <property type="entry name" value="Metal-dependent hydrolases"/>
    <property type="match status" value="1"/>
</dbReference>
<accession>A0A6N8I1X9</accession>
<dbReference type="InterPro" id="IPR032466">
    <property type="entry name" value="Metal_Hydrolase"/>
</dbReference>
<dbReference type="EMBL" id="VWXL01000077">
    <property type="protein sequence ID" value="MVB11969.1"/>
    <property type="molecule type" value="Genomic_DNA"/>
</dbReference>
<evidence type="ECO:0000313" key="3">
    <source>
        <dbReference type="EMBL" id="MVB11969.1"/>
    </source>
</evidence>
<dbReference type="OrthoDB" id="9771932at2"/>
<dbReference type="Pfam" id="PF04909">
    <property type="entry name" value="Amidohydro_2"/>
    <property type="match status" value="1"/>
</dbReference>
<organism evidence="3 4">
    <name type="scientific">Caproicibacter fermentans</name>
    <dbReference type="NCBI Taxonomy" id="2576756"/>
    <lineage>
        <taxon>Bacteria</taxon>
        <taxon>Bacillati</taxon>
        <taxon>Bacillota</taxon>
        <taxon>Clostridia</taxon>
        <taxon>Eubacteriales</taxon>
        <taxon>Acutalibacteraceae</taxon>
        <taxon>Caproicibacter</taxon>
    </lineage>
</organism>
<keyword evidence="3" id="KW-0378">Hydrolase</keyword>
<evidence type="ECO:0000259" key="2">
    <source>
        <dbReference type="Pfam" id="PF04909"/>
    </source>
</evidence>
<dbReference type="GO" id="GO:0016831">
    <property type="term" value="F:carboxy-lyase activity"/>
    <property type="evidence" value="ECO:0007669"/>
    <property type="project" value="InterPro"/>
</dbReference>
<dbReference type="SUPFAM" id="SSF51556">
    <property type="entry name" value="Metallo-dependent hydrolases"/>
    <property type="match status" value="1"/>
</dbReference>
<evidence type="ECO:0000256" key="1">
    <source>
        <dbReference type="ARBA" id="ARBA00023239"/>
    </source>
</evidence>
<protein>
    <submittedName>
        <fullName evidence="3">Amidohydrolase</fullName>
    </submittedName>
</protein>
<sequence length="297" mass="34240">MLIDMHVHPIFYGPICNDDAELENRKNAFGVWKQGPMDFEELFAEWDICGITQAALLPLDLTTTAGCWVVDNDQVEALCGMNPDKFIGFASVDPHRPDAVDVVRKAFEEQGLQGLKLNPAKQKFYPNDPVAEPIYKLCEQENKPVIFHSGLSWEPNTPTKYCHPIAFEEVLIKHPNLRVCLAHFAWPWVREMAMLMIKYPNVYTDTSLLYVDSPEEQMMELFTKDMGPMWFERCFPEQVMFASNGPRFRAFKLKRALDKVPMRDFARENLYYKNALRFLTGKGCNHYGRGEDDPASE</sequence>
<dbReference type="AlphaFoldDB" id="A0A6N8I1X9"/>
<dbReference type="Proteomes" id="UP000469440">
    <property type="component" value="Unassembled WGS sequence"/>
</dbReference>
<gene>
    <name evidence="3" type="ORF">CAFE_26980</name>
</gene>
<evidence type="ECO:0000313" key="4">
    <source>
        <dbReference type="Proteomes" id="UP000469440"/>
    </source>
</evidence>
<proteinExistence type="predicted"/>
<keyword evidence="4" id="KW-1185">Reference proteome</keyword>
<dbReference type="InterPro" id="IPR006680">
    <property type="entry name" value="Amidohydro-rel"/>
</dbReference>
<name>A0A6N8I1X9_9FIRM</name>